<dbReference type="GO" id="GO:0005886">
    <property type="term" value="C:plasma membrane"/>
    <property type="evidence" value="ECO:0007669"/>
    <property type="project" value="UniProtKB-SubCell"/>
</dbReference>
<reference evidence="9" key="1">
    <citation type="submission" date="2019-11" db="EMBL/GenBank/DDBJ databases">
        <authorList>
            <person name="Feng L."/>
        </authorList>
    </citation>
    <scope>NUCLEOTIDE SEQUENCE</scope>
    <source>
        <strain evidence="9">AundefinedLFYP135</strain>
    </source>
</reference>
<evidence type="ECO:0008006" key="10">
    <source>
        <dbReference type="Google" id="ProtNLM"/>
    </source>
</evidence>
<feature type="transmembrane region" description="Helical" evidence="8">
    <location>
        <begin position="237"/>
        <end position="259"/>
    </location>
</feature>
<feature type="transmembrane region" description="Helical" evidence="8">
    <location>
        <begin position="79"/>
        <end position="104"/>
    </location>
</feature>
<dbReference type="EMBL" id="CACRSL010000005">
    <property type="protein sequence ID" value="VYT26945.1"/>
    <property type="molecule type" value="Genomic_DNA"/>
</dbReference>
<keyword evidence="6 8" id="KW-1133">Transmembrane helix</keyword>
<evidence type="ECO:0000256" key="8">
    <source>
        <dbReference type="SAM" id="Phobius"/>
    </source>
</evidence>
<comment type="subcellular location">
    <subcellularLocation>
        <location evidence="1">Cell membrane</location>
        <topology evidence="1">Multi-pass membrane protein</topology>
    </subcellularLocation>
</comment>
<dbReference type="PANTHER" id="PTHR21716:SF53">
    <property type="entry name" value="PERMEASE PERM-RELATED"/>
    <property type="match status" value="1"/>
</dbReference>
<dbReference type="PANTHER" id="PTHR21716">
    <property type="entry name" value="TRANSMEMBRANE PROTEIN"/>
    <property type="match status" value="1"/>
</dbReference>
<keyword evidence="5 8" id="KW-0812">Transmembrane</keyword>
<evidence type="ECO:0000313" key="9">
    <source>
        <dbReference type="EMBL" id="VYT26945.1"/>
    </source>
</evidence>
<evidence type="ECO:0000256" key="4">
    <source>
        <dbReference type="ARBA" id="ARBA00022475"/>
    </source>
</evidence>
<protein>
    <recommendedName>
        <fullName evidence="10">Pheromone autoinducer 2 transporter</fullName>
    </recommendedName>
</protein>
<feature type="transmembrane region" description="Helical" evidence="8">
    <location>
        <begin position="7"/>
        <end position="25"/>
    </location>
</feature>
<dbReference type="Pfam" id="PF01594">
    <property type="entry name" value="AI-2E_transport"/>
    <property type="match status" value="1"/>
</dbReference>
<dbReference type="InterPro" id="IPR002549">
    <property type="entry name" value="AI-2E-like"/>
</dbReference>
<evidence type="ECO:0000256" key="7">
    <source>
        <dbReference type="ARBA" id="ARBA00023136"/>
    </source>
</evidence>
<keyword evidence="4" id="KW-1003">Cell membrane</keyword>
<dbReference type="GO" id="GO:0055085">
    <property type="term" value="P:transmembrane transport"/>
    <property type="evidence" value="ECO:0007669"/>
    <property type="project" value="TreeGrafter"/>
</dbReference>
<accession>A0A6N2V8F6</accession>
<comment type="similarity">
    <text evidence="2">Belongs to the autoinducer-2 exporter (AI-2E) (TC 2.A.86) family.</text>
</comment>
<proteinExistence type="inferred from homology"/>
<feature type="transmembrane region" description="Helical" evidence="8">
    <location>
        <begin position="265"/>
        <end position="294"/>
    </location>
</feature>
<organism evidence="9">
    <name type="scientific">uncultured Anaerotruncus sp</name>
    <dbReference type="NCBI Taxonomy" id="905011"/>
    <lineage>
        <taxon>Bacteria</taxon>
        <taxon>Bacillati</taxon>
        <taxon>Bacillota</taxon>
        <taxon>Clostridia</taxon>
        <taxon>Eubacteriales</taxon>
        <taxon>Oscillospiraceae</taxon>
        <taxon>Anaerotruncus</taxon>
        <taxon>environmental samples</taxon>
    </lineage>
</organism>
<feature type="transmembrane region" description="Helical" evidence="8">
    <location>
        <begin position="175"/>
        <end position="198"/>
    </location>
</feature>
<name>A0A6N2V8F6_9FIRM</name>
<evidence type="ECO:0000256" key="5">
    <source>
        <dbReference type="ARBA" id="ARBA00022692"/>
    </source>
</evidence>
<evidence type="ECO:0000256" key="3">
    <source>
        <dbReference type="ARBA" id="ARBA00022448"/>
    </source>
</evidence>
<evidence type="ECO:0000256" key="2">
    <source>
        <dbReference type="ARBA" id="ARBA00009773"/>
    </source>
</evidence>
<keyword evidence="7 8" id="KW-0472">Membrane</keyword>
<keyword evidence="3" id="KW-0813">Transport</keyword>
<evidence type="ECO:0000256" key="6">
    <source>
        <dbReference type="ARBA" id="ARBA00022989"/>
    </source>
</evidence>
<dbReference type="AlphaFoldDB" id="A0A6N2V8F6"/>
<feature type="transmembrane region" description="Helical" evidence="8">
    <location>
        <begin position="332"/>
        <end position="365"/>
    </location>
</feature>
<sequence length="388" mass="42757">MEFDRRTTKTLFALVAFGVLGFWVLENFKAVCSVLGGILGLFSPFVVGAAIAFILNVPMRALERGLFSKVGKDGKPPRFARPVSLLLSLLGVLATIGVVLFLVIPEVMRTFRTIGEGIPILLNSLYQWASQFEGEWPGFSQWILSLQVDWEGFAHSALQFLRSGASNFLSSTVNVATSVVGGVFRGIMGLIFAIYILLRKETLAVQFKKMTYAFLPERVADEMIRILTMAEKTFSNFMAGQCVEAMILGSLFFAAMLLFRLPYALMISVLIAFTALIPVFGAFVGCFIGAFLILVTSPMKAVEFVVLFCILQQLENNLIYPRVVGTSVGLPAMWVMMAVTVGGSTTGVVGMLVSVPLASVLYSLLREKVYRNLRVRRVPAGKWKPRER</sequence>
<feature type="transmembrane region" description="Helical" evidence="8">
    <location>
        <begin position="37"/>
        <end position="58"/>
    </location>
</feature>
<gene>
    <name evidence="9" type="ORF">AULFYP135_02384</name>
</gene>
<evidence type="ECO:0000256" key="1">
    <source>
        <dbReference type="ARBA" id="ARBA00004651"/>
    </source>
</evidence>